<dbReference type="SUPFAM" id="SSF55486">
    <property type="entry name" value="Metalloproteases ('zincins'), catalytic domain"/>
    <property type="match status" value="1"/>
</dbReference>
<protein>
    <submittedName>
        <fullName evidence="9">M3 family metallopeptidase</fullName>
        <ecNumber evidence="9">3.4.24.-</ecNumber>
    </submittedName>
</protein>
<keyword evidence="3 7" id="KW-0479">Metal-binding</keyword>
<dbReference type="InterPro" id="IPR024077">
    <property type="entry name" value="Neurolysin/TOP_dom2"/>
</dbReference>
<evidence type="ECO:0000256" key="7">
    <source>
        <dbReference type="RuleBase" id="RU003435"/>
    </source>
</evidence>
<dbReference type="PANTHER" id="PTHR11804:SF84">
    <property type="entry name" value="SACCHAROLYSIN"/>
    <property type="match status" value="1"/>
</dbReference>
<evidence type="ECO:0000256" key="1">
    <source>
        <dbReference type="ARBA" id="ARBA00006040"/>
    </source>
</evidence>
<evidence type="ECO:0000256" key="5">
    <source>
        <dbReference type="ARBA" id="ARBA00022833"/>
    </source>
</evidence>
<feature type="domain" description="Peptidase M3A/M3B catalytic" evidence="8">
    <location>
        <begin position="211"/>
        <end position="635"/>
    </location>
</feature>
<dbReference type="CDD" id="cd06455">
    <property type="entry name" value="M3A_TOP"/>
    <property type="match status" value="1"/>
</dbReference>
<dbReference type="EC" id="3.4.24.-" evidence="9"/>
<dbReference type="EMBL" id="JAUHPV010000003">
    <property type="protein sequence ID" value="MDN4472444.1"/>
    <property type="molecule type" value="Genomic_DNA"/>
</dbReference>
<proteinExistence type="inferred from homology"/>
<organism evidence="9 10">
    <name type="scientific">Demequina zhanjiangensis</name>
    <dbReference type="NCBI Taxonomy" id="3051659"/>
    <lineage>
        <taxon>Bacteria</taxon>
        <taxon>Bacillati</taxon>
        <taxon>Actinomycetota</taxon>
        <taxon>Actinomycetes</taxon>
        <taxon>Micrococcales</taxon>
        <taxon>Demequinaceae</taxon>
        <taxon>Demequina</taxon>
    </lineage>
</organism>
<comment type="similarity">
    <text evidence="1 7">Belongs to the peptidase M3 family.</text>
</comment>
<keyword evidence="4 7" id="KW-0378">Hydrolase</keyword>
<dbReference type="PANTHER" id="PTHR11804">
    <property type="entry name" value="PROTEASE M3 THIMET OLIGOPEPTIDASE-RELATED"/>
    <property type="match status" value="1"/>
</dbReference>
<dbReference type="Proteomes" id="UP001172738">
    <property type="component" value="Unassembled WGS sequence"/>
</dbReference>
<dbReference type="Pfam" id="PF01432">
    <property type="entry name" value="Peptidase_M3"/>
    <property type="match status" value="1"/>
</dbReference>
<keyword evidence="2 7" id="KW-0645">Protease</keyword>
<evidence type="ECO:0000259" key="8">
    <source>
        <dbReference type="Pfam" id="PF01432"/>
    </source>
</evidence>
<dbReference type="InterPro" id="IPR024079">
    <property type="entry name" value="MetalloPept_cat_dom_sf"/>
</dbReference>
<evidence type="ECO:0000313" key="9">
    <source>
        <dbReference type="EMBL" id="MDN4472444.1"/>
    </source>
</evidence>
<evidence type="ECO:0000256" key="3">
    <source>
        <dbReference type="ARBA" id="ARBA00022723"/>
    </source>
</evidence>
<keyword evidence="6 7" id="KW-0482">Metalloprotease</keyword>
<evidence type="ECO:0000256" key="6">
    <source>
        <dbReference type="ARBA" id="ARBA00023049"/>
    </source>
</evidence>
<dbReference type="GO" id="GO:0016787">
    <property type="term" value="F:hydrolase activity"/>
    <property type="evidence" value="ECO:0007669"/>
    <property type="project" value="UniProtKB-KW"/>
</dbReference>
<dbReference type="InterPro" id="IPR001567">
    <property type="entry name" value="Pept_M3A_M3B_dom"/>
</dbReference>
<sequence length="640" mass="71566">MTDAFLTMPTLDAEWPAFLDTHLGARLAAARDTITALRSADTSDARAWIERWNEGDIALADVLELSSVISEAHGSADVRAHADALSTEARTFALSRFQDADVYASLSALDTATLTPEAAEVARRLGGDFRAQGAHLDQDTRATLAEIDARLTALSVEFSEHIRDAVGDIRIAPERLSGLPQDYIDAHPVAEDGLVRITTEYPDMLPFLDMADDRDARIALTIADRNRAYPENEPVLREMLELRDRKARLLGFPDFPTYATDAMMMSDGNGIDSFLAQVATAALPAGERDAARLLELARRDHPELEAITAADSRYYTEKLKAEEHGVDSKEVRRYLRYEKVRDGVLDLMGHLFGVEFAPVDAVSWHPDVEAYDVIDDGTTIGRIRLDMHPRDGKFGHAACFGVVPGIAGRQLPESTLLCNFSRGLLTHDELETFLHEFGHLVHAIFGGHHPYVRTAGFGDRWEWDFIEAPSQLLEEWAWDATVLQRFATDDDGQPIPTALVDAMRAARDTCMGLLTCRQLVYGNLSFRLHRDHPEDIDALYDAIERELDVREPIPGTHDWASFGHLTDYSSNYYTYQWSLSICRDLFTAFDPDDLLDPAPARRYRERILAPGGTRPAAELCEDFLGRPYSTRAYEDWLASL</sequence>
<comment type="caution">
    <text evidence="9">The sequence shown here is derived from an EMBL/GenBank/DDBJ whole genome shotgun (WGS) entry which is preliminary data.</text>
</comment>
<dbReference type="Gene3D" id="1.10.1370.10">
    <property type="entry name" value="Neurolysin, domain 3"/>
    <property type="match status" value="1"/>
</dbReference>
<accession>A0ABT8G152</accession>
<evidence type="ECO:0000256" key="4">
    <source>
        <dbReference type="ARBA" id="ARBA00022801"/>
    </source>
</evidence>
<dbReference type="RefSeq" id="WP_301127023.1">
    <property type="nucleotide sequence ID" value="NZ_JAUHPV010000003.1"/>
</dbReference>
<keyword evidence="5 7" id="KW-0862">Zinc</keyword>
<reference evidence="9" key="1">
    <citation type="submission" date="2023-06" db="EMBL/GenBank/DDBJ databases">
        <title>SYSU T00b26.</title>
        <authorList>
            <person name="Gao L."/>
            <person name="Fang B.-Z."/>
            <person name="Li W.-J."/>
        </authorList>
    </citation>
    <scope>NUCLEOTIDE SEQUENCE</scope>
    <source>
        <strain evidence="9">SYSU T00b26</strain>
    </source>
</reference>
<evidence type="ECO:0000313" key="10">
    <source>
        <dbReference type="Proteomes" id="UP001172738"/>
    </source>
</evidence>
<comment type="cofactor">
    <cofactor evidence="7">
        <name>Zn(2+)</name>
        <dbReference type="ChEBI" id="CHEBI:29105"/>
    </cofactor>
    <text evidence="7">Binds 1 zinc ion.</text>
</comment>
<keyword evidence="10" id="KW-1185">Reference proteome</keyword>
<dbReference type="Gene3D" id="3.40.390.10">
    <property type="entry name" value="Collagenase (Catalytic Domain)"/>
    <property type="match status" value="1"/>
</dbReference>
<name>A0ABT8G152_9MICO</name>
<gene>
    <name evidence="9" type="ORF">QQX04_05495</name>
</gene>
<dbReference type="InterPro" id="IPR045090">
    <property type="entry name" value="Pept_M3A_M3B"/>
</dbReference>
<evidence type="ECO:0000256" key="2">
    <source>
        <dbReference type="ARBA" id="ARBA00022670"/>
    </source>
</evidence>